<proteinExistence type="inferred from homology"/>
<evidence type="ECO:0000259" key="3">
    <source>
        <dbReference type="PROSITE" id="PS50263"/>
    </source>
</evidence>
<accession>A0A849KXF5</accession>
<dbReference type="RefSeq" id="WP_171322018.1">
    <property type="nucleotide sequence ID" value="NZ_JABFBC010000001.1"/>
</dbReference>
<evidence type="ECO:0000256" key="2">
    <source>
        <dbReference type="ARBA" id="ARBA00022801"/>
    </source>
</evidence>
<dbReference type="GO" id="GO:0016811">
    <property type="term" value="F:hydrolase activity, acting on carbon-nitrogen (but not peptide) bonds, in linear amides"/>
    <property type="evidence" value="ECO:0007669"/>
    <property type="project" value="InterPro"/>
</dbReference>
<comment type="similarity">
    <text evidence="1">Belongs to the carbon-nitrogen hydrolase superfamily. NIT1/NIT2 family.</text>
</comment>
<keyword evidence="5" id="KW-1185">Reference proteome</keyword>
<evidence type="ECO:0000313" key="5">
    <source>
        <dbReference type="Proteomes" id="UP000572377"/>
    </source>
</evidence>
<evidence type="ECO:0000256" key="1">
    <source>
        <dbReference type="ARBA" id="ARBA00010613"/>
    </source>
</evidence>
<dbReference type="InterPro" id="IPR001110">
    <property type="entry name" value="UPF0012_CS"/>
</dbReference>
<feature type="domain" description="CN hydrolase" evidence="3">
    <location>
        <begin position="1"/>
        <end position="252"/>
    </location>
</feature>
<sequence length="277" mass="29900">MRAGLIQLTSSDDPAANLSVTEGLIRQAAADGATLIATPEVTNCISLSRARQEEVLRQEADDPTLAALSALAAELGVHVLIGSLALRTEEPRFANRSILLTPEGRIAARYDKIHMFDVDLGSESYRESDGYRPGTRATLAPLGDARLGMTICYDLRFPALYRQLAQAGASIISIPSAFTRPTGEAHWEPLLRARAIETGCFVIAPAQTGTHAARPGDRQRQTHGHSLVVDPWGRILLDMGREAGFACVDLDLDAVAAARQRVPSLRHDREYEGPGAQ</sequence>
<dbReference type="PANTHER" id="PTHR23088">
    <property type="entry name" value="NITRILASE-RELATED"/>
    <property type="match status" value="1"/>
</dbReference>
<dbReference type="CDD" id="cd07572">
    <property type="entry name" value="nit"/>
    <property type="match status" value="1"/>
</dbReference>
<evidence type="ECO:0000313" key="4">
    <source>
        <dbReference type="EMBL" id="NNU79227.1"/>
    </source>
</evidence>
<dbReference type="PANTHER" id="PTHR23088:SF27">
    <property type="entry name" value="DEAMINATED GLUTATHIONE AMIDASE"/>
    <property type="match status" value="1"/>
</dbReference>
<dbReference type="InterPro" id="IPR045254">
    <property type="entry name" value="Nit1/2_C-N_Hydrolase"/>
</dbReference>
<dbReference type="PROSITE" id="PS50263">
    <property type="entry name" value="CN_HYDROLASE"/>
    <property type="match status" value="1"/>
</dbReference>
<dbReference type="AlphaFoldDB" id="A0A849KXF5"/>
<protein>
    <submittedName>
        <fullName evidence="4">Carbon-nitrogen hydrolase family protein</fullName>
    </submittedName>
</protein>
<gene>
    <name evidence="4" type="ORF">HMH01_02135</name>
</gene>
<dbReference type="Pfam" id="PF00795">
    <property type="entry name" value="CN_hydrolase"/>
    <property type="match status" value="1"/>
</dbReference>
<reference evidence="4 5" key="1">
    <citation type="submission" date="2020-05" db="EMBL/GenBank/DDBJ databases">
        <title>Gimesia benthica sp. nov., a novel planctomycete isolated from a deep-sea water sample of the Northwest Indian Ocean.</title>
        <authorList>
            <person name="Wang J."/>
            <person name="Ruan C."/>
            <person name="Song L."/>
            <person name="Zhu Y."/>
            <person name="Li A."/>
            <person name="Zheng X."/>
            <person name="Wang L."/>
            <person name="Lu Z."/>
            <person name="Huang Y."/>
            <person name="Du W."/>
            <person name="Zhou Y."/>
            <person name="Huang L."/>
            <person name="Dai X."/>
        </authorList>
    </citation>
    <scope>NUCLEOTIDE SEQUENCE [LARGE SCALE GENOMIC DNA]</scope>
    <source>
        <strain evidence="4 5">YYQ-30</strain>
    </source>
</reference>
<dbReference type="PROSITE" id="PS01227">
    <property type="entry name" value="UPF0012"/>
    <property type="match status" value="1"/>
</dbReference>
<name>A0A849KXF5_9RHOB</name>
<dbReference type="InterPro" id="IPR036526">
    <property type="entry name" value="C-N_Hydrolase_sf"/>
</dbReference>
<dbReference type="Proteomes" id="UP000572377">
    <property type="component" value="Unassembled WGS sequence"/>
</dbReference>
<dbReference type="InterPro" id="IPR003010">
    <property type="entry name" value="C-N_Hydrolase"/>
</dbReference>
<organism evidence="4 5">
    <name type="scientific">Halovulum dunhuangense</name>
    <dbReference type="NCBI Taxonomy" id="1505036"/>
    <lineage>
        <taxon>Bacteria</taxon>
        <taxon>Pseudomonadati</taxon>
        <taxon>Pseudomonadota</taxon>
        <taxon>Alphaproteobacteria</taxon>
        <taxon>Rhodobacterales</taxon>
        <taxon>Paracoccaceae</taxon>
        <taxon>Halovulum</taxon>
    </lineage>
</organism>
<comment type="caution">
    <text evidence="4">The sequence shown here is derived from an EMBL/GenBank/DDBJ whole genome shotgun (WGS) entry which is preliminary data.</text>
</comment>
<dbReference type="Gene3D" id="3.60.110.10">
    <property type="entry name" value="Carbon-nitrogen hydrolase"/>
    <property type="match status" value="1"/>
</dbReference>
<keyword evidence="2 4" id="KW-0378">Hydrolase</keyword>
<dbReference type="SUPFAM" id="SSF56317">
    <property type="entry name" value="Carbon-nitrogen hydrolase"/>
    <property type="match status" value="1"/>
</dbReference>
<dbReference type="EMBL" id="JABFBC010000001">
    <property type="protein sequence ID" value="NNU79227.1"/>
    <property type="molecule type" value="Genomic_DNA"/>
</dbReference>